<dbReference type="SUPFAM" id="SSF46785">
    <property type="entry name" value="Winged helix' DNA-binding domain"/>
    <property type="match status" value="1"/>
</dbReference>
<comment type="caution">
    <text evidence="5">The sequence shown here is derived from an EMBL/GenBank/DDBJ whole genome shotgun (WGS) entry which is preliminary data.</text>
</comment>
<evidence type="ECO:0000313" key="6">
    <source>
        <dbReference type="Proteomes" id="UP000886741"/>
    </source>
</evidence>
<dbReference type="GO" id="GO:0003677">
    <property type="term" value="F:DNA binding"/>
    <property type="evidence" value="ECO:0007669"/>
    <property type="project" value="UniProtKB-KW"/>
</dbReference>
<dbReference type="Gene3D" id="1.10.10.10">
    <property type="entry name" value="Winged helix-like DNA-binding domain superfamily/Winged helix DNA-binding domain"/>
    <property type="match status" value="1"/>
</dbReference>
<dbReference type="Proteomes" id="UP000886741">
    <property type="component" value="Unassembled WGS sequence"/>
</dbReference>
<dbReference type="AlphaFoldDB" id="A0A9D1FA81"/>
<dbReference type="InterPro" id="IPR036390">
    <property type="entry name" value="WH_DNA-bd_sf"/>
</dbReference>
<organism evidence="5 6">
    <name type="scientific">Candidatus Avoscillospira avistercoris</name>
    <dbReference type="NCBI Taxonomy" id="2840707"/>
    <lineage>
        <taxon>Bacteria</taxon>
        <taxon>Bacillati</taxon>
        <taxon>Bacillota</taxon>
        <taxon>Clostridia</taxon>
        <taxon>Eubacteriales</taxon>
        <taxon>Oscillospiraceae</taxon>
        <taxon>Oscillospiraceae incertae sedis</taxon>
        <taxon>Candidatus Avoscillospira</taxon>
    </lineage>
</organism>
<name>A0A9D1FA81_9FIRM</name>
<evidence type="ECO:0000259" key="4">
    <source>
        <dbReference type="PROSITE" id="PS50949"/>
    </source>
</evidence>
<dbReference type="InterPro" id="IPR000524">
    <property type="entry name" value="Tscrpt_reg_HTH_GntR"/>
</dbReference>
<keyword evidence="3" id="KW-0804">Transcription</keyword>
<reference evidence="5" key="1">
    <citation type="submission" date="2020-10" db="EMBL/GenBank/DDBJ databases">
        <authorList>
            <person name="Gilroy R."/>
        </authorList>
    </citation>
    <scope>NUCLEOTIDE SEQUENCE</scope>
    <source>
        <strain evidence="5">ChiBcec16-1751</strain>
    </source>
</reference>
<dbReference type="CDD" id="cd07377">
    <property type="entry name" value="WHTH_GntR"/>
    <property type="match status" value="1"/>
</dbReference>
<dbReference type="InterPro" id="IPR036388">
    <property type="entry name" value="WH-like_DNA-bd_sf"/>
</dbReference>
<dbReference type="PANTHER" id="PTHR38445">
    <property type="entry name" value="HTH-TYPE TRANSCRIPTIONAL REPRESSOR YTRA"/>
    <property type="match status" value="1"/>
</dbReference>
<reference evidence="5" key="2">
    <citation type="journal article" date="2021" name="PeerJ">
        <title>Extensive microbial diversity within the chicken gut microbiome revealed by metagenomics and culture.</title>
        <authorList>
            <person name="Gilroy R."/>
            <person name="Ravi A."/>
            <person name="Getino M."/>
            <person name="Pursley I."/>
            <person name="Horton D.L."/>
            <person name="Alikhan N.F."/>
            <person name="Baker D."/>
            <person name="Gharbi K."/>
            <person name="Hall N."/>
            <person name="Watson M."/>
            <person name="Adriaenssens E.M."/>
            <person name="Foster-Nyarko E."/>
            <person name="Jarju S."/>
            <person name="Secka A."/>
            <person name="Antonio M."/>
            <person name="Oren A."/>
            <person name="Chaudhuri R.R."/>
            <person name="La Ragione R."/>
            <person name="Hildebrand F."/>
            <person name="Pallen M.J."/>
        </authorList>
    </citation>
    <scope>NUCLEOTIDE SEQUENCE</scope>
    <source>
        <strain evidence="5">ChiBcec16-1751</strain>
    </source>
</reference>
<evidence type="ECO:0000256" key="3">
    <source>
        <dbReference type="ARBA" id="ARBA00023163"/>
    </source>
</evidence>
<dbReference type="GO" id="GO:0003700">
    <property type="term" value="F:DNA-binding transcription factor activity"/>
    <property type="evidence" value="ECO:0007669"/>
    <property type="project" value="InterPro"/>
</dbReference>
<dbReference type="SMART" id="SM00345">
    <property type="entry name" value="HTH_GNTR"/>
    <property type="match status" value="1"/>
</dbReference>
<evidence type="ECO:0000256" key="1">
    <source>
        <dbReference type="ARBA" id="ARBA00023015"/>
    </source>
</evidence>
<accession>A0A9D1FA81</accession>
<dbReference type="Pfam" id="PF00392">
    <property type="entry name" value="GntR"/>
    <property type="match status" value="1"/>
</dbReference>
<dbReference type="PANTHER" id="PTHR38445:SF9">
    <property type="entry name" value="HTH-TYPE TRANSCRIPTIONAL REPRESSOR YTRA"/>
    <property type="match status" value="1"/>
</dbReference>
<keyword evidence="1" id="KW-0805">Transcription regulation</keyword>
<proteinExistence type="predicted"/>
<dbReference type="EMBL" id="DVJJ01000112">
    <property type="protein sequence ID" value="HIS65178.1"/>
    <property type="molecule type" value="Genomic_DNA"/>
</dbReference>
<feature type="domain" description="HTH gntR-type" evidence="4">
    <location>
        <begin position="13"/>
        <end position="81"/>
    </location>
</feature>
<dbReference type="PROSITE" id="PS50949">
    <property type="entry name" value="HTH_GNTR"/>
    <property type="match status" value="1"/>
</dbReference>
<sequence length="128" mass="14117">MVEFTTLRLEDGVPIYLQIIRHVKAGIAAGTVVDGEELPSRRALSALLGVNPNTIQKAFRLLEEEGWLQSHTGAKSLISATAEQVEALRKNLPDYQVRAFVRSMKALGATCAETVALVETLWKEKELE</sequence>
<gene>
    <name evidence="5" type="ORF">IAA83_07405</name>
</gene>
<evidence type="ECO:0000256" key="2">
    <source>
        <dbReference type="ARBA" id="ARBA00023125"/>
    </source>
</evidence>
<keyword evidence="2" id="KW-0238">DNA-binding</keyword>
<protein>
    <submittedName>
        <fullName evidence="5">GntR family transcriptional regulator</fullName>
    </submittedName>
</protein>
<evidence type="ECO:0000313" key="5">
    <source>
        <dbReference type="EMBL" id="HIS65178.1"/>
    </source>
</evidence>